<dbReference type="GO" id="GO:0003712">
    <property type="term" value="F:transcription coregulator activity"/>
    <property type="evidence" value="ECO:0007669"/>
    <property type="project" value="InterPro"/>
</dbReference>
<dbReference type="GO" id="GO:0045944">
    <property type="term" value="P:positive regulation of transcription by RNA polymerase II"/>
    <property type="evidence" value="ECO:0007669"/>
    <property type="project" value="UniProtKB-ARBA"/>
</dbReference>
<keyword evidence="6 9" id="KW-0804">Transcription</keyword>
<sequence>MGKSRDESIPCEPLRRTMLRLQEVFNVSSINAMQTRLETIATQHGLGFHLTEGICYLTADLFYLEVVLLPCGGVDVVNVAPHGGALVASASFLELLRSKDFVRFSNKLGDLYRQYNIPGDNEIKLKLLEAVQALGKDLEQMSHVLRTSDDPASQADLINNGIVGSVTSGKEGGPLTVQFYVSQDSSLKTMSPEGCPCPAPETLVHTALLTVALTDVPHRLQVASSITQPPQLDEQGYPLFKSVNEVSCDQVPACFLLKLQPAVAMMPTLWSKLSQITDVSIADVDLQWAPLPRLLTSNHCGGTPDDQDIISTVSVAEGGMHTYVFPIEAWEGPSHQCTLVDTVSFTHLSHVPALLELLRHQCDINSVLKSALTSKCAVASPSCELHFEVLPETDTSFTVTFHPPDTDSLAVLVVDIPGSRQVTCRLYGAGLNDSTMEECLSNVIKRSHSLPVTLQTLHTKLSAITSSLVSPTLPVATETDSDHSAASPSPGSAMDTHGASTTFSQSAPVPEGHCAASASACYAAVSVSQSELLPEINPDTPDGP</sequence>
<reference evidence="12" key="2">
    <citation type="submission" date="2025-09" db="UniProtKB">
        <authorList>
            <consortium name="Ensembl"/>
        </authorList>
    </citation>
    <scope>IDENTIFICATION</scope>
</reference>
<feature type="region of interest" description="Disordered" evidence="10">
    <location>
        <begin position="475"/>
        <end position="512"/>
    </location>
</feature>
<keyword evidence="13" id="KW-1185">Reference proteome</keyword>
<comment type="function">
    <text evidence="9">Component of the Mediator complex, a coactivator involved in the regulated transcription of nearly all RNA polymerase II-dependent genes. Mediator functions as a bridge to convey information from gene-specific regulatory proteins to the basal RNA polymerase II transcription machinery. Mediator is recruited to promoters by direct interactions with regulatory proteins and serves as a scaffold for the assembly of a functional preinitiation complex with RNA polymerase II and the general transcription factors.</text>
</comment>
<protein>
    <recommendedName>
        <fullName evidence="3 9">Mediator of RNA polymerase II transcription subunit 1</fullName>
    </recommendedName>
    <alternativeName>
        <fullName evidence="8 9">Mediator complex subunit 1</fullName>
    </alternativeName>
</protein>
<evidence type="ECO:0000313" key="13">
    <source>
        <dbReference type="Proteomes" id="UP000694523"/>
    </source>
</evidence>
<dbReference type="GO" id="GO:0016592">
    <property type="term" value="C:mediator complex"/>
    <property type="evidence" value="ECO:0007669"/>
    <property type="project" value="InterPro"/>
</dbReference>
<keyword evidence="5 9" id="KW-0010">Activator</keyword>
<dbReference type="InterPro" id="IPR051999">
    <property type="entry name" value="Mediator_complex_subunit_1"/>
</dbReference>
<evidence type="ECO:0000256" key="2">
    <source>
        <dbReference type="ARBA" id="ARBA00006210"/>
    </source>
</evidence>
<dbReference type="AlphaFoldDB" id="A0A8C6UIS1"/>
<comment type="similarity">
    <text evidence="2 9">Belongs to the Mediator complex subunit 1 family.</text>
</comment>
<accession>A0A8C6UIS1</accession>
<dbReference type="PANTHER" id="PTHR12881">
    <property type="entry name" value="MEDIATOR OF RNA POLYMERASE II TRANSCRIPTION SUBUNIT 1"/>
    <property type="match status" value="1"/>
</dbReference>
<proteinExistence type="inferred from homology"/>
<evidence type="ECO:0000256" key="4">
    <source>
        <dbReference type="ARBA" id="ARBA00023015"/>
    </source>
</evidence>
<dbReference type="Ensembl" id="ENSNMLT00000037362.1">
    <property type="protein sequence ID" value="ENSNMLP00000033536.1"/>
    <property type="gene ID" value="ENSNMLG00000020957.1"/>
</dbReference>
<dbReference type="InterPro" id="IPR019680">
    <property type="entry name" value="Mediator_Med1"/>
</dbReference>
<keyword evidence="7 9" id="KW-0539">Nucleus</keyword>
<dbReference type="Pfam" id="PF10744">
    <property type="entry name" value="Med1"/>
    <property type="match status" value="1"/>
</dbReference>
<comment type="subcellular location">
    <subcellularLocation>
        <location evidence="1 9">Nucleus</location>
    </subcellularLocation>
</comment>
<evidence type="ECO:0000259" key="11">
    <source>
        <dbReference type="Pfam" id="PF10744"/>
    </source>
</evidence>
<evidence type="ECO:0000256" key="6">
    <source>
        <dbReference type="ARBA" id="ARBA00023163"/>
    </source>
</evidence>
<dbReference type="GO" id="GO:0046966">
    <property type="term" value="F:nuclear thyroid hormone receptor binding"/>
    <property type="evidence" value="ECO:0007669"/>
    <property type="project" value="TreeGrafter"/>
</dbReference>
<evidence type="ECO:0000256" key="10">
    <source>
        <dbReference type="SAM" id="MobiDB-lite"/>
    </source>
</evidence>
<dbReference type="GO" id="GO:0042809">
    <property type="term" value="F:nuclear vitamin D receptor binding"/>
    <property type="evidence" value="ECO:0007669"/>
    <property type="project" value="TreeGrafter"/>
</dbReference>
<evidence type="ECO:0000256" key="5">
    <source>
        <dbReference type="ARBA" id="ARBA00023159"/>
    </source>
</evidence>
<dbReference type="GO" id="GO:0042974">
    <property type="term" value="F:nuclear retinoic acid receptor binding"/>
    <property type="evidence" value="ECO:0007669"/>
    <property type="project" value="TreeGrafter"/>
</dbReference>
<feature type="domain" description="Mediator complex subunit Med1" evidence="11">
    <location>
        <begin position="21"/>
        <end position="371"/>
    </location>
</feature>
<evidence type="ECO:0000256" key="9">
    <source>
        <dbReference type="RuleBase" id="RU364059"/>
    </source>
</evidence>
<name>A0A8C6UIS1_9GOBI</name>
<dbReference type="GO" id="GO:0097067">
    <property type="term" value="P:cellular response to thyroid hormone stimulus"/>
    <property type="evidence" value="ECO:0007669"/>
    <property type="project" value="TreeGrafter"/>
</dbReference>
<evidence type="ECO:0000256" key="1">
    <source>
        <dbReference type="ARBA" id="ARBA00004123"/>
    </source>
</evidence>
<dbReference type="PANTHER" id="PTHR12881:SF4">
    <property type="entry name" value="MEDIATOR OF RNA POLYMERASE II TRANSCRIPTION SUBUNIT 1"/>
    <property type="match status" value="1"/>
</dbReference>
<keyword evidence="4 9" id="KW-0805">Transcription regulation</keyword>
<evidence type="ECO:0000256" key="7">
    <source>
        <dbReference type="ARBA" id="ARBA00023242"/>
    </source>
</evidence>
<evidence type="ECO:0000256" key="8">
    <source>
        <dbReference type="ARBA" id="ARBA00031254"/>
    </source>
</evidence>
<evidence type="ECO:0000256" key="3">
    <source>
        <dbReference type="ARBA" id="ARBA00020612"/>
    </source>
</evidence>
<organism evidence="12 13">
    <name type="scientific">Neogobius melanostomus</name>
    <name type="common">round goby</name>
    <dbReference type="NCBI Taxonomy" id="47308"/>
    <lineage>
        <taxon>Eukaryota</taxon>
        <taxon>Metazoa</taxon>
        <taxon>Chordata</taxon>
        <taxon>Craniata</taxon>
        <taxon>Vertebrata</taxon>
        <taxon>Euteleostomi</taxon>
        <taxon>Actinopterygii</taxon>
        <taxon>Neopterygii</taxon>
        <taxon>Teleostei</taxon>
        <taxon>Neoteleostei</taxon>
        <taxon>Acanthomorphata</taxon>
        <taxon>Gobiaria</taxon>
        <taxon>Gobiiformes</taxon>
        <taxon>Gobioidei</taxon>
        <taxon>Gobiidae</taxon>
        <taxon>Benthophilinae</taxon>
        <taxon>Neogobiini</taxon>
        <taxon>Neogobius</taxon>
    </lineage>
</organism>
<evidence type="ECO:0000313" key="12">
    <source>
        <dbReference type="Ensembl" id="ENSNMLP00000033536.1"/>
    </source>
</evidence>
<reference evidence="12" key="1">
    <citation type="submission" date="2025-08" db="UniProtKB">
        <authorList>
            <consortium name="Ensembl"/>
        </authorList>
    </citation>
    <scope>IDENTIFICATION</scope>
</reference>
<dbReference type="Proteomes" id="UP000694523">
    <property type="component" value="Unplaced"/>
</dbReference>
<feature type="compositionally biased region" description="Polar residues" evidence="10">
    <location>
        <begin position="498"/>
        <end position="507"/>
    </location>
</feature>